<evidence type="ECO:0000256" key="1">
    <source>
        <dbReference type="SAM" id="MobiDB-lite"/>
    </source>
</evidence>
<sequence>MSGQRVQIRSAGRVRSGQRVQIRSAGRVKSRQVSGSGQITSGQRVGSDQGRSAGRVRLGWVSGSGQVRSAGPDQQRRSPLRMEGLHQNGILEEKLVSSVSAL</sequence>
<dbReference type="AlphaFoldDB" id="A0AAV9QLK4"/>
<dbReference type="Proteomes" id="UP001311232">
    <property type="component" value="Unassembled WGS sequence"/>
</dbReference>
<comment type="caution">
    <text evidence="2">The sequence shown here is derived from an EMBL/GenBank/DDBJ whole genome shotgun (WGS) entry which is preliminary data.</text>
</comment>
<reference evidence="2 3" key="1">
    <citation type="submission" date="2021-06" db="EMBL/GenBank/DDBJ databases">
        <authorList>
            <person name="Palmer J.M."/>
        </authorList>
    </citation>
    <scope>NUCLEOTIDE SEQUENCE [LARGE SCALE GENOMIC DNA]</scope>
    <source>
        <strain evidence="2 3">MEX-2019</strain>
        <tissue evidence="2">Muscle</tissue>
    </source>
</reference>
<evidence type="ECO:0000313" key="2">
    <source>
        <dbReference type="EMBL" id="KAK5598381.1"/>
    </source>
</evidence>
<evidence type="ECO:0000313" key="3">
    <source>
        <dbReference type="Proteomes" id="UP001311232"/>
    </source>
</evidence>
<proteinExistence type="predicted"/>
<accession>A0AAV9QLK4</accession>
<feature type="compositionally biased region" description="Polar residues" evidence="1">
    <location>
        <begin position="31"/>
        <end position="50"/>
    </location>
</feature>
<dbReference type="EMBL" id="JAHHUM010003125">
    <property type="protein sequence ID" value="KAK5598381.1"/>
    <property type="molecule type" value="Genomic_DNA"/>
</dbReference>
<gene>
    <name evidence="2" type="ORF">CRENBAI_012705</name>
</gene>
<feature type="region of interest" description="Disordered" evidence="1">
    <location>
        <begin position="1"/>
        <end position="82"/>
    </location>
</feature>
<protein>
    <submittedName>
        <fullName evidence="2">Uncharacterized protein</fullName>
    </submittedName>
</protein>
<organism evidence="2 3">
    <name type="scientific">Crenichthys baileyi</name>
    <name type="common">White River springfish</name>
    <dbReference type="NCBI Taxonomy" id="28760"/>
    <lineage>
        <taxon>Eukaryota</taxon>
        <taxon>Metazoa</taxon>
        <taxon>Chordata</taxon>
        <taxon>Craniata</taxon>
        <taxon>Vertebrata</taxon>
        <taxon>Euteleostomi</taxon>
        <taxon>Actinopterygii</taxon>
        <taxon>Neopterygii</taxon>
        <taxon>Teleostei</taxon>
        <taxon>Neoteleostei</taxon>
        <taxon>Acanthomorphata</taxon>
        <taxon>Ovalentaria</taxon>
        <taxon>Atherinomorphae</taxon>
        <taxon>Cyprinodontiformes</taxon>
        <taxon>Goodeidae</taxon>
        <taxon>Crenichthys</taxon>
    </lineage>
</organism>
<keyword evidence="3" id="KW-1185">Reference proteome</keyword>
<name>A0AAV9QLK4_9TELE</name>